<reference evidence="1 2" key="1">
    <citation type="journal article" date="2016" name="Sci. Rep.">
        <title>Metabolic traits of an uncultured archaeal lineage -MSBL1- from brine pools of the Red Sea.</title>
        <authorList>
            <person name="Mwirichia R."/>
            <person name="Alam I."/>
            <person name="Rashid M."/>
            <person name="Vinu M."/>
            <person name="Ba-Alawi W."/>
            <person name="Anthony Kamau A."/>
            <person name="Kamanda Ngugi D."/>
            <person name="Goker M."/>
            <person name="Klenk H.P."/>
            <person name="Bajic V."/>
            <person name="Stingl U."/>
        </authorList>
    </citation>
    <scope>NUCLEOTIDE SEQUENCE [LARGE SCALE GENOMIC DNA]</scope>
    <source>
        <strain evidence="1">SCGC-AAA259I14</strain>
    </source>
</reference>
<evidence type="ECO:0000313" key="1">
    <source>
        <dbReference type="EMBL" id="KXA97200.1"/>
    </source>
</evidence>
<dbReference type="Proteomes" id="UP000070414">
    <property type="component" value="Unassembled WGS sequence"/>
</dbReference>
<keyword evidence="2" id="KW-1185">Reference proteome</keyword>
<comment type="caution">
    <text evidence="1">The sequence shown here is derived from an EMBL/GenBank/DDBJ whole genome shotgun (WGS) entry which is preliminary data.</text>
</comment>
<name>A0A133USU1_9EURY</name>
<dbReference type="AlphaFoldDB" id="A0A133USU1"/>
<protein>
    <submittedName>
        <fullName evidence="1">Uncharacterized protein</fullName>
    </submittedName>
</protein>
<gene>
    <name evidence="1" type="ORF">AKJ38_01745</name>
</gene>
<sequence length="318" mass="36576">MRNQKTLILDRDWDYLFILDACRYDIFERVYGDYLSGRLIPVKSAGSGTREWAVNTFENVKMDDVVYVSGNPWFNSKFPMKGFDARKHFHEIVDVWDWGWKEDASVRPKEMEKGVEKAEDEYPRRRKIIHYMQPHNPYLELLGKRPPRLYDVISSITSFLETASSKGTTPIGINEEGEMSLRRRLGEWLKKKIGKKGFFEMRSVLSLPPATIGEVIFREGRDGLHYYYEKNLRMALESVSNCCSSIQGKAVVSADHGEFLGEKASEIKQKSNSSVKQKLDKAADETLKVFGGGNDPILHGHHNLNNPILRTVPWLEVK</sequence>
<dbReference type="EMBL" id="LHXS01000022">
    <property type="protein sequence ID" value="KXA97200.1"/>
    <property type="molecule type" value="Genomic_DNA"/>
</dbReference>
<organism evidence="1 2">
    <name type="scientific">candidate division MSBL1 archaeon SCGC-AAA259I14</name>
    <dbReference type="NCBI Taxonomy" id="1698268"/>
    <lineage>
        <taxon>Archaea</taxon>
        <taxon>Methanobacteriati</taxon>
        <taxon>Methanobacteriota</taxon>
        <taxon>candidate division MSBL1</taxon>
    </lineage>
</organism>
<proteinExistence type="predicted"/>
<evidence type="ECO:0000313" key="2">
    <source>
        <dbReference type="Proteomes" id="UP000070414"/>
    </source>
</evidence>
<accession>A0A133USU1</accession>